<evidence type="ECO:0000313" key="2">
    <source>
        <dbReference type="Proteomes" id="UP001143856"/>
    </source>
</evidence>
<evidence type="ECO:0000313" key="1">
    <source>
        <dbReference type="EMBL" id="KAJ2980122.1"/>
    </source>
</evidence>
<organism evidence="1 2">
    <name type="scientific">Xylaria curta</name>
    <dbReference type="NCBI Taxonomy" id="42375"/>
    <lineage>
        <taxon>Eukaryota</taxon>
        <taxon>Fungi</taxon>
        <taxon>Dikarya</taxon>
        <taxon>Ascomycota</taxon>
        <taxon>Pezizomycotina</taxon>
        <taxon>Sordariomycetes</taxon>
        <taxon>Xylariomycetidae</taxon>
        <taxon>Xylariales</taxon>
        <taxon>Xylariaceae</taxon>
        <taxon>Xylaria</taxon>
    </lineage>
</organism>
<dbReference type="Proteomes" id="UP001143856">
    <property type="component" value="Unassembled WGS sequence"/>
</dbReference>
<protein>
    <submittedName>
        <fullName evidence="1">Uncharacterized protein</fullName>
    </submittedName>
</protein>
<name>A0ACC1NLC4_9PEZI</name>
<dbReference type="EMBL" id="JAPDGR010001724">
    <property type="protein sequence ID" value="KAJ2980122.1"/>
    <property type="molecule type" value="Genomic_DNA"/>
</dbReference>
<proteinExistence type="predicted"/>
<keyword evidence="2" id="KW-1185">Reference proteome</keyword>
<accession>A0ACC1NLC4</accession>
<sequence length="343" mass="39623">MPPSNLGGGRRPFLYSINPSYREIAVLSSHHLIYRLPGPGETDRVDSDPPDFPPVVFFEEAMYNAYRFIQSCFREPHPSEQGYSFKALVHCRLSYHQLLYALRYEQELWQYFEDNFRREWDVSRNAVTLRRRTPGIHNTFESNLTSAIRDQLEEIRVAHRSLRPLLGKLKNGGRAAVSMNGRNASTIVPAYYETTPDGQLLFSGERYPPFIFRVSYRETEKEAKEQIEQLFKMMGQKIVTVLHIKINYLSSEQRNAGSHHGGIVSIWNWTECNGRKEPSCDRKIFRSGTGNTRPGTVIIPIQDLLPFQYQTELPPRLADSVYIQLSHSFLSELLQNVEANYGE</sequence>
<reference evidence="1" key="1">
    <citation type="submission" date="2022-10" db="EMBL/GenBank/DDBJ databases">
        <title>Genome Sequence of Xylaria curta.</title>
        <authorList>
            <person name="Buettner E."/>
        </authorList>
    </citation>
    <scope>NUCLEOTIDE SEQUENCE</scope>
    <source>
        <strain evidence="1">Babe10</strain>
    </source>
</reference>
<gene>
    <name evidence="1" type="ORF">NUW58_g7031</name>
</gene>
<comment type="caution">
    <text evidence="1">The sequence shown here is derived from an EMBL/GenBank/DDBJ whole genome shotgun (WGS) entry which is preliminary data.</text>
</comment>